<sequence>MYTSVSGIQFPNAVHLISALQAISDKQNETDVQWDYRCFLRGTEQRKTTIQHGLDLPCTMESRRSGRSEEIIFPTIASKYFMHIRKPSKPVFLLDSKIGRPPRLSLSGSIYAIALCI</sequence>
<dbReference type="AlphaFoldDB" id="A0A4Y2QJQ6"/>
<organism evidence="1 2">
    <name type="scientific">Araneus ventricosus</name>
    <name type="common">Orbweaver spider</name>
    <name type="synonym">Epeira ventricosa</name>
    <dbReference type="NCBI Taxonomy" id="182803"/>
    <lineage>
        <taxon>Eukaryota</taxon>
        <taxon>Metazoa</taxon>
        <taxon>Ecdysozoa</taxon>
        <taxon>Arthropoda</taxon>
        <taxon>Chelicerata</taxon>
        <taxon>Arachnida</taxon>
        <taxon>Araneae</taxon>
        <taxon>Araneomorphae</taxon>
        <taxon>Entelegynae</taxon>
        <taxon>Araneoidea</taxon>
        <taxon>Araneidae</taxon>
        <taxon>Araneus</taxon>
    </lineage>
</organism>
<gene>
    <name evidence="1" type="ORF">AVEN_79478_1</name>
</gene>
<accession>A0A4Y2QJQ6</accession>
<evidence type="ECO:0000313" key="1">
    <source>
        <dbReference type="EMBL" id="GBN63551.1"/>
    </source>
</evidence>
<proteinExistence type="predicted"/>
<keyword evidence="2" id="KW-1185">Reference proteome</keyword>
<protein>
    <submittedName>
        <fullName evidence="1">Uncharacterized protein</fullName>
    </submittedName>
</protein>
<evidence type="ECO:0000313" key="2">
    <source>
        <dbReference type="Proteomes" id="UP000499080"/>
    </source>
</evidence>
<name>A0A4Y2QJQ6_ARAVE</name>
<comment type="caution">
    <text evidence="1">The sequence shown here is derived from an EMBL/GenBank/DDBJ whole genome shotgun (WGS) entry which is preliminary data.</text>
</comment>
<dbReference type="Proteomes" id="UP000499080">
    <property type="component" value="Unassembled WGS sequence"/>
</dbReference>
<reference evidence="1 2" key="1">
    <citation type="journal article" date="2019" name="Sci. Rep.">
        <title>Orb-weaving spider Araneus ventricosus genome elucidates the spidroin gene catalogue.</title>
        <authorList>
            <person name="Kono N."/>
            <person name="Nakamura H."/>
            <person name="Ohtoshi R."/>
            <person name="Moran D.A.P."/>
            <person name="Shinohara A."/>
            <person name="Yoshida Y."/>
            <person name="Fujiwara M."/>
            <person name="Mori M."/>
            <person name="Tomita M."/>
            <person name="Arakawa K."/>
        </authorList>
    </citation>
    <scope>NUCLEOTIDE SEQUENCE [LARGE SCALE GENOMIC DNA]</scope>
</reference>
<dbReference type="EMBL" id="BGPR01014064">
    <property type="protein sequence ID" value="GBN63551.1"/>
    <property type="molecule type" value="Genomic_DNA"/>
</dbReference>